<proteinExistence type="predicted"/>
<dbReference type="Pfam" id="PF00226">
    <property type="entry name" value="DnaJ"/>
    <property type="match status" value="1"/>
</dbReference>
<dbReference type="PROSITE" id="PS50076">
    <property type="entry name" value="DNAJ_2"/>
    <property type="match status" value="1"/>
</dbReference>
<protein>
    <submittedName>
        <fullName evidence="3">Putative chaperone DnaJ-domain superfamily protein</fullName>
    </submittedName>
</protein>
<evidence type="ECO:0000256" key="1">
    <source>
        <dbReference type="SAM" id="MobiDB-lite"/>
    </source>
</evidence>
<dbReference type="STRING" id="4232.A0A251SCK7"/>
<sequence length="319" mass="36040">MTEQTQKPGPDPKTLLHLSSQFLRRRHFSDCRKYAHQAHQLNSSLAGVTKILAVADVLLTTTYETPNGNVRDWYEVLQVDRYSQNLNLINKQYGRLYGLLNPCENTFPFADEAFEIVCDAWGVLSHSEKKFEYDCMVKKILEGEQFWTVCPYCYYLYEYPRVYLEGCVRCVNEKCGKAFTCVEIDRPPDEVLGVGGYVCDGFVMLGLKTGCWNPFKPVHKKKPDCGTGVRVDDKYVEISDDDDEDEDVDVDGGCVNGGVKVEGGGVTVEPMGANVGRKKSAARNTKKVTGVGNRSRKEAFVEPEESEDYGFEVDFDEYR</sequence>
<dbReference type="InParanoid" id="A0A251SCK7"/>
<dbReference type="Proteomes" id="UP000215914">
    <property type="component" value="Chromosome 15"/>
</dbReference>
<accession>A0A251SCK7</accession>
<dbReference type="Gene3D" id="1.10.287.110">
    <property type="entry name" value="DnaJ domain"/>
    <property type="match status" value="1"/>
</dbReference>
<dbReference type="InterPro" id="IPR053052">
    <property type="entry name" value="Imprinting_Balance_Reg"/>
</dbReference>
<dbReference type="InterPro" id="IPR001623">
    <property type="entry name" value="DnaJ_domain"/>
</dbReference>
<dbReference type="AlphaFoldDB" id="A0A251SCK7"/>
<reference evidence="4" key="1">
    <citation type="journal article" date="2017" name="Nature">
        <title>The sunflower genome provides insights into oil metabolism, flowering and Asterid evolution.</title>
        <authorList>
            <person name="Badouin H."/>
            <person name="Gouzy J."/>
            <person name="Grassa C.J."/>
            <person name="Murat F."/>
            <person name="Staton S.E."/>
            <person name="Cottret L."/>
            <person name="Lelandais-Briere C."/>
            <person name="Owens G.L."/>
            <person name="Carrere S."/>
            <person name="Mayjonade B."/>
            <person name="Legrand L."/>
            <person name="Gill N."/>
            <person name="Kane N.C."/>
            <person name="Bowers J.E."/>
            <person name="Hubner S."/>
            <person name="Bellec A."/>
            <person name="Berard A."/>
            <person name="Berges H."/>
            <person name="Blanchet N."/>
            <person name="Boniface M.C."/>
            <person name="Brunel D."/>
            <person name="Catrice O."/>
            <person name="Chaidir N."/>
            <person name="Claudel C."/>
            <person name="Donnadieu C."/>
            <person name="Faraut T."/>
            <person name="Fievet G."/>
            <person name="Helmstetter N."/>
            <person name="King M."/>
            <person name="Knapp S.J."/>
            <person name="Lai Z."/>
            <person name="Le Paslier M.C."/>
            <person name="Lippi Y."/>
            <person name="Lorenzon L."/>
            <person name="Mandel J.R."/>
            <person name="Marage G."/>
            <person name="Marchand G."/>
            <person name="Marquand E."/>
            <person name="Bret-Mestries E."/>
            <person name="Morien E."/>
            <person name="Nambeesan S."/>
            <person name="Nguyen T."/>
            <person name="Pegot-Espagnet P."/>
            <person name="Pouilly N."/>
            <person name="Raftis F."/>
            <person name="Sallet E."/>
            <person name="Schiex T."/>
            <person name="Thomas J."/>
            <person name="Vandecasteele C."/>
            <person name="Vares D."/>
            <person name="Vear F."/>
            <person name="Vautrin S."/>
            <person name="Crespi M."/>
            <person name="Mangin B."/>
            <person name="Burke J.M."/>
            <person name="Salse J."/>
            <person name="Munos S."/>
            <person name="Vincourt P."/>
            <person name="Rieseberg L.H."/>
            <person name="Langlade N.B."/>
        </authorList>
    </citation>
    <scope>NUCLEOTIDE SEQUENCE [LARGE SCALE GENOMIC DNA]</scope>
    <source>
        <strain evidence="4">cv. SF193</strain>
    </source>
</reference>
<gene>
    <name evidence="3" type="ORF">HannXRQ_Chr15g0495871</name>
</gene>
<dbReference type="CDD" id="cd06257">
    <property type="entry name" value="DnaJ"/>
    <property type="match status" value="1"/>
</dbReference>
<evidence type="ECO:0000313" key="4">
    <source>
        <dbReference type="Proteomes" id="UP000215914"/>
    </source>
</evidence>
<dbReference type="OMA" id="MGNFHID"/>
<name>A0A251SCK7_HELAN</name>
<dbReference type="PANTHER" id="PTHR45496">
    <property type="entry name" value="CHAPERONE DNAJ-DOMAIN SUPERFAMILY PROTEIN"/>
    <property type="match status" value="1"/>
</dbReference>
<evidence type="ECO:0000259" key="2">
    <source>
        <dbReference type="PROSITE" id="PS50076"/>
    </source>
</evidence>
<organism evidence="3 4">
    <name type="scientific">Helianthus annuus</name>
    <name type="common">Common sunflower</name>
    <dbReference type="NCBI Taxonomy" id="4232"/>
    <lineage>
        <taxon>Eukaryota</taxon>
        <taxon>Viridiplantae</taxon>
        <taxon>Streptophyta</taxon>
        <taxon>Embryophyta</taxon>
        <taxon>Tracheophyta</taxon>
        <taxon>Spermatophyta</taxon>
        <taxon>Magnoliopsida</taxon>
        <taxon>eudicotyledons</taxon>
        <taxon>Gunneridae</taxon>
        <taxon>Pentapetalae</taxon>
        <taxon>asterids</taxon>
        <taxon>campanulids</taxon>
        <taxon>Asterales</taxon>
        <taxon>Asteraceae</taxon>
        <taxon>Asteroideae</taxon>
        <taxon>Heliantheae alliance</taxon>
        <taxon>Heliantheae</taxon>
        <taxon>Helianthus</taxon>
    </lineage>
</organism>
<dbReference type="EMBL" id="CM007904">
    <property type="protein sequence ID" value="OTF96596.1"/>
    <property type="molecule type" value="Genomic_DNA"/>
</dbReference>
<dbReference type="PANTHER" id="PTHR45496:SF23">
    <property type="entry name" value="DNAJ DOMAIN, CHAPERONE J-DOMAIN SUPERFAMILY"/>
    <property type="match status" value="1"/>
</dbReference>
<keyword evidence="4" id="KW-1185">Reference proteome</keyword>
<feature type="domain" description="J" evidence="2">
    <location>
        <begin position="72"/>
        <end position="137"/>
    </location>
</feature>
<dbReference type="InterPro" id="IPR036869">
    <property type="entry name" value="J_dom_sf"/>
</dbReference>
<feature type="region of interest" description="Disordered" evidence="1">
    <location>
        <begin position="271"/>
        <end position="307"/>
    </location>
</feature>
<dbReference type="SUPFAM" id="SSF46565">
    <property type="entry name" value="Chaperone J-domain"/>
    <property type="match status" value="1"/>
</dbReference>
<evidence type="ECO:0000313" key="3">
    <source>
        <dbReference type="EMBL" id="OTF96596.1"/>
    </source>
</evidence>
<feature type="compositionally biased region" description="Basic residues" evidence="1">
    <location>
        <begin position="276"/>
        <end position="286"/>
    </location>
</feature>